<feature type="region of interest" description="Disordered" evidence="1">
    <location>
        <begin position="81"/>
        <end position="114"/>
    </location>
</feature>
<dbReference type="Proteomes" id="UP000077069">
    <property type="component" value="Unassembled WGS sequence"/>
</dbReference>
<dbReference type="GeneID" id="28768932"/>
<sequence>MTGDTIRVTRTHVRVAVGVLDVFSVEMRAVVTMTSSCAHSLHMQGRVACSCADFVRRNNRRTVYSQSNRLLNQSIGNVAGRNDGSRGASVTVDSRSVRARPTGPPFWGTGPGSGGTSFSKVASSNCRPAWATIGTAHQRRAFEMDGRLQIRWQAQPRPRRGRSKAKACL</sequence>
<dbReference type="RefSeq" id="XP_018043317.1">
    <property type="nucleotide sequence ID" value="XM_018185446.1"/>
</dbReference>
<evidence type="ECO:0000256" key="1">
    <source>
        <dbReference type="SAM" id="MobiDB-lite"/>
    </source>
</evidence>
<evidence type="ECO:0000313" key="3">
    <source>
        <dbReference type="Proteomes" id="UP000077069"/>
    </source>
</evidence>
<evidence type="ECO:0000313" key="2">
    <source>
        <dbReference type="EMBL" id="OAG12952.1"/>
    </source>
</evidence>
<accession>A0A177D1A0</accession>
<proteinExistence type="predicted"/>
<organism evidence="2 3">
    <name type="scientific">Paraphaeosphaeria sporulosa</name>
    <dbReference type="NCBI Taxonomy" id="1460663"/>
    <lineage>
        <taxon>Eukaryota</taxon>
        <taxon>Fungi</taxon>
        <taxon>Dikarya</taxon>
        <taxon>Ascomycota</taxon>
        <taxon>Pezizomycotina</taxon>
        <taxon>Dothideomycetes</taxon>
        <taxon>Pleosporomycetidae</taxon>
        <taxon>Pleosporales</taxon>
        <taxon>Massarineae</taxon>
        <taxon>Didymosphaeriaceae</taxon>
        <taxon>Paraphaeosphaeria</taxon>
    </lineage>
</organism>
<gene>
    <name evidence="2" type="ORF">CC84DRAFT_166891</name>
</gene>
<reference evidence="2 3" key="1">
    <citation type="submission" date="2016-05" db="EMBL/GenBank/DDBJ databases">
        <title>Comparative analysis of secretome profiles of manganese(II)-oxidizing ascomycete fungi.</title>
        <authorList>
            <consortium name="DOE Joint Genome Institute"/>
            <person name="Zeiner C.A."/>
            <person name="Purvine S.O."/>
            <person name="Zink E.M."/>
            <person name="Wu S."/>
            <person name="Pasa-Tolic L."/>
            <person name="Chaput D.L."/>
            <person name="Haridas S."/>
            <person name="Grigoriev I.V."/>
            <person name="Santelli C.M."/>
            <person name="Hansel C.M."/>
        </authorList>
    </citation>
    <scope>NUCLEOTIDE SEQUENCE [LARGE SCALE GENOMIC DNA]</scope>
    <source>
        <strain evidence="2 3">AP3s5-JAC2a</strain>
    </source>
</reference>
<protein>
    <submittedName>
        <fullName evidence="2">Uncharacterized protein</fullName>
    </submittedName>
</protein>
<keyword evidence="3" id="KW-1185">Reference proteome</keyword>
<dbReference type="InParanoid" id="A0A177D1A0"/>
<name>A0A177D1A0_9PLEO</name>
<dbReference type="AlphaFoldDB" id="A0A177D1A0"/>
<dbReference type="EMBL" id="KV441548">
    <property type="protein sequence ID" value="OAG12952.1"/>
    <property type="molecule type" value="Genomic_DNA"/>
</dbReference>